<organism evidence="3 5">
    <name type="scientific">Acidipropionibacterium acidipropionici</name>
    <dbReference type="NCBI Taxonomy" id="1748"/>
    <lineage>
        <taxon>Bacteria</taxon>
        <taxon>Bacillati</taxon>
        <taxon>Actinomycetota</taxon>
        <taxon>Actinomycetes</taxon>
        <taxon>Propionibacteriales</taxon>
        <taxon>Propionibacteriaceae</taxon>
        <taxon>Acidipropionibacterium</taxon>
    </lineage>
</organism>
<dbReference type="PRINTS" id="PR01483">
    <property type="entry name" value="FASYNTHASE"/>
</dbReference>
<dbReference type="Proteomes" id="UP000178666">
    <property type="component" value="Chromosome"/>
</dbReference>
<dbReference type="GO" id="GO:0005835">
    <property type="term" value="C:fatty acid synthase complex"/>
    <property type="evidence" value="ECO:0007669"/>
    <property type="project" value="InterPro"/>
</dbReference>
<dbReference type="Gene3D" id="3.10.129.10">
    <property type="entry name" value="Hotdog Thioesterase"/>
    <property type="match status" value="1"/>
</dbReference>
<dbReference type="Proteomes" id="UP000075221">
    <property type="component" value="Chromosome"/>
</dbReference>
<dbReference type="GO" id="GO:0006633">
    <property type="term" value="P:fatty acid biosynthetic process"/>
    <property type="evidence" value="ECO:0007669"/>
    <property type="project" value="InterPro"/>
</dbReference>
<evidence type="ECO:0000313" key="5">
    <source>
        <dbReference type="Proteomes" id="UP000075221"/>
    </source>
</evidence>
<dbReference type="PANTHER" id="PTHR43841">
    <property type="entry name" value="3-HYDROXYACYL-THIOESTER DEHYDRATASE HTDX-RELATED"/>
    <property type="match status" value="1"/>
</dbReference>
<dbReference type="InterPro" id="IPR029069">
    <property type="entry name" value="HotDog_dom_sf"/>
</dbReference>
<evidence type="ECO:0000313" key="3">
    <source>
        <dbReference type="EMBL" id="AMS05109.1"/>
    </source>
</evidence>
<evidence type="ECO:0000256" key="1">
    <source>
        <dbReference type="ARBA" id="ARBA00005254"/>
    </source>
</evidence>
<dbReference type="AlphaFoldDB" id="A0AAC9AN65"/>
<comment type="similarity">
    <text evidence="1">Belongs to the enoyl-CoA hydratase/isomerase family.</text>
</comment>
<dbReference type="RefSeq" id="WP_062819327.1">
    <property type="nucleotide sequence ID" value="NZ_CP014352.1"/>
</dbReference>
<gene>
    <name evidence="4" type="ORF">A8L58_07590</name>
    <name evidence="3" type="ORF">AXH35_06125</name>
</gene>
<dbReference type="InterPro" id="IPR003965">
    <property type="entry name" value="Fatty_acid_synthase"/>
</dbReference>
<keyword evidence="6" id="KW-1185">Reference proteome</keyword>
<dbReference type="InterPro" id="IPR002539">
    <property type="entry name" value="MaoC-like_dom"/>
</dbReference>
<protein>
    <submittedName>
        <fullName evidence="3">Dehydratase</fullName>
    </submittedName>
</protein>
<name>A0AAC9AN65_9ACTN</name>
<reference evidence="4 6" key="1">
    <citation type="journal article" date="2016" name="Plant Dis.">
        <title>Improved production of propionic acid using genome shuffling.</title>
        <authorList>
            <person name="Luna-Flores C.H."/>
            <person name="Palfreyman R.W."/>
            <person name="Kromer J.O."/>
            <person name="Nielsen L.K."/>
            <person name="Marcellin E."/>
        </authorList>
    </citation>
    <scope>NUCLEOTIDE SEQUENCE [LARGE SCALE GENOMIC DNA]</scope>
    <source>
        <strain evidence="4 6">F3E8</strain>
    </source>
</reference>
<feature type="domain" description="MaoC-like" evidence="2">
    <location>
        <begin position="20"/>
        <end position="115"/>
    </location>
</feature>
<dbReference type="PANTHER" id="PTHR43841:SF3">
    <property type="entry name" value="(3R)-HYDROXYACYL-ACP DEHYDRATASE SUBUNIT HADB"/>
    <property type="match status" value="1"/>
</dbReference>
<dbReference type="GO" id="GO:0004312">
    <property type="term" value="F:fatty acid synthase activity"/>
    <property type="evidence" value="ECO:0007669"/>
    <property type="project" value="InterPro"/>
</dbReference>
<evidence type="ECO:0000313" key="4">
    <source>
        <dbReference type="EMBL" id="AOZ46589.1"/>
    </source>
</evidence>
<dbReference type="EMBL" id="CP015970">
    <property type="protein sequence ID" value="AOZ46589.1"/>
    <property type="molecule type" value="Genomic_DNA"/>
</dbReference>
<dbReference type="EMBL" id="CP014352">
    <property type="protein sequence ID" value="AMS05109.1"/>
    <property type="molecule type" value="Genomic_DNA"/>
</dbReference>
<accession>A0AAC9AN65</accession>
<reference evidence="3 5" key="2">
    <citation type="submission" date="2016-02" db="EMBL/GenBank/DDBJ databases">
        <title>Complete Genome Sequence of Propionibacterium acidipropionici ATCC 55737.</title>
        <authorList>
            <person name="Luna Flores C.H."/>
            <person name="Nielsen L.K."/>
            <person name="Marcellin E."/>
        </authorList>
    </citation>
    <scope>NUCLEOTIDE SEQUENCE [LARGE SCALE GENOMIC DNA]</scope>
    <source>
        <strain evidence="3 5">ATCC 55737</strain>
    </source>
</reference>
<sequence length="155" mass="16423">MIENAESAAPAAVRPLTEGQRFRPRTIGVDRSRIVRYAGASTDFNPIHWSDRHAVAAGMDGVIAHGMWTMGAALGAVVGWIGDPGAIRSQRARFTRPVLVPDTDEGTSIEVSGVVIRADDDSATIKLDVIHNGQSVLGRVEIVVDNQAPGEGETA</sequence>
<proteinExistence type="inferred from homology"/>
<evidence type="ECO:0000313" key="6">
    <source>
        <dbReference type="Proteomes" id="UP000178666"/>
    </source>
</evidence>
<dbReference type="SUPFAM" id="SSF54637">
    <property type="entry name" value="Thioesterase/thiol ester dehydrase-isomerase"/>
    <property type="match status" value="1"/>
</dbReference>
<evidence type="ECO:0000259" key="2">
    <source>
        <dbReference type="Pfam" id="PF01575"/>
    </source>
</evidence>
<dbReference type="Pfam" id="PF01575">
    <property type="entry name" value="MaoC_dehydratas"/>
    <property type="match status" value="1"/>
</dbReference>